<proteinExistence type="predicted"/>
<evidence type="ECO:0000256" key="1">
    <source>
        <dbReference type="SAM" id="MobiDB-lite"/>
    </source>
</evidence>
<gene>
    <name evidence="2 3" type="primary">LOC108042577</name>
</gene>
<accession>A0A6P4EDZ6</accession>
<evidence type="ECO:0000313" key="3">
    <source>
        <dbReference type="RefSeq" id="XP_016976397.1"/>
    </source>
</evidence>
<organism evidence="3">
    <name type="scientific">Drosophila rhopaloa</name>
    <name type="common">Fruit fly</name>
    <dbReference type="NCBI Taxonomy" id="1041015"/>
    <lineage>
        <taxon>Eukaryota</taxon>
        <taxon>Metazoa</taxon>
        <taxon>Ecdysozoa</taxon>
        <taxon>Arthropoda</taxon>
        <taxon>Hexapoda</taxon>
        <taxon>Insecta</taxon>
        <taxon>Pterygota</taxon>
        <taxon>Neoptera</taxon>
        <taxon>Endopterygota</taxon>
        <taxon>Diptera</taxon>
        <taxon>Brachycera</taxon>
        <taxon>Muscomorpha</taxon>
        <taxon>Ephydroidea</taxon>
        <taxon>Drosophilidae</taxon>
        <taxon>Drosophila</taxon>
        <taxon>Sophophora</taxon>
    </lineage>
</organism>
<feature type="region of interest" description="Disordered" evidence="1">
    <location>
        <begin position="29"/>
        <end position="67"/>
    </location>
</feature>
<name>A0A6P4EDZ6_DRORH</name>
<dbReference type="AlphaFoldDB" id="A0A6P4EDZ6"/>
<dbReference type="OrthoDB" id="9973935at2759"/>
<evidence type="ECO:0000313" key="2">
    <source>
        <dbReference type="RefSeq" id="XP_016976396.1"/>
    </source>
</evidence>
<sequence>MEQWNNVELTNMSKKSYTLNHAYDAAEKLNKENNATPSNGNGTIADDQAVDGDLLKPGSDVRPKVEPDDVESLLRRLYGITISEVKEIIAYDDRNFFAKEDR</sequence>
<feature type="compositionally biased region" description="Polar residues" evidence="1">
    <location>
        <begin position="32"/>
        <end position="42"/>
    </location>
</feature>
<dbReference type="RefSeq" id="XP_016976396.1">
    <property type="nucleotide sequence ID" value="XM_017120907.1"/>
</dbReference>
<reference evidence="2 3" key="1">
    <citation type="submission" date="2025-04" db="UniProtKB">
        <authorList>
            <consortium name="RefSeq"/>
        </authorList>
    </citation>
    <scope>IDENTIFICATION</scope>
</reference>
<protein>
    <submittedName>
        <fullName evidence="2 3">Uncharacterized protein LOC108042577</fullName>
    </submittedName>
</protein>
<dbReference type="RefSeq" id="XP_016976397.1">
    <property type="nucleotide sequence ID" value="XM_017120908.1"/>
</dbReference>